<dbReference type="EMBL" id="JBHUHZ010000001">
    <property type="protein sequence ID" value="MFD2162190.1"/>
    <property type="molecule type" value="Genomic_DNA"/>
</dbReference>
<name>A0ABW4ZKB5_9SPHI</name>
<dbReference type="PANTHER" id="PTHR45726">
    <property type="entry name" value="LEUKOTRIENE A-4 HYDROLASE"/>
    <property type="match status" value="1"/>
</dbReference>
<dbReference type="Gene3D" id="2.60.40.1730">
    <property type="entry name" value="tricorn interacting facor f3 domain"/>
    <property type="match status" value="1"/>
</dbReference>
<dbReference type="PANTHER" id="PTHR45726:SF3">
    <property type="entry name" value="LEUKOTRIENE A-4 HYDROLASE"/>
    <property type="match status" value="1"/>
</dbReference>
<accession>A0ABW4ZKB5</accession>
<sequence>MHRYTVLAVLILIVGLGKAQTLKEKGIFSRADTLRGMLSPLRTCYDVNYYHLDIEINPDKRRLSGSTLFRFKAKEDFTKLQFDLFRNLEVDKVVYKGKILPFTREANAVFLSFPQSIKKDSISQFTVFYSGSPTIAKNAPWDGGFVYSEDRSGKPWIAVACQGFGASSWWPNKDHQSDEPDSMLISVTVPSGLMNVSNGRLRSVKTIKEGSRQYNWFVSSPINNYNVTLNIGDYVKFSDHYQGEKGKLDLDYYVLRANLEKAKKHFPGDVKAMLKSFEHWFGPYPFYKDGYKLVETPYLGMEHQSAIAYGNNYMKGYKGSDLSGTGLGLSWDYLIIHESGHEWFGNNITSKDIADMWIHESFTTYSEGLFVESLKGKAAGASYIKGLRKNIGNKTPVIGYYDVNHQGSGDMYAKGANMLHTIRNIIDDDSKWRKILRGLNKTFGLKTTTTEEIVNYINKNSGMDLTSAFDQYLRYPEIPVLEIRKSGDNTIEYRWKTDIPHFKMPVRVKLSDSTKWKTLRATSDWQRIKSSAIKPDTDNFYIKINYLPQDAT</sequence>
<dbReference type="InterPro" id="IPR014782">
    <property type="entry name" value="Peptidase_M1_dom"/>
</dbReference>
<dbReference type="InterPro" id="IPR042097">
    <property type="entry name" value="Aminopeptidase_N-like_N_sf"/>
</dbReference>
<dbReference type="GO" id="GO:0004177">
    <property type="term" value="F:aminopeptidase activity"/>
    <property type="evidence" value="ECO:0007669"/>
    <property type="project" value="UniProtKB-KW"/>
</dbReference>
<dbReference type="CDD" id="cd09603">
    <property type="entry name" value="M1_APN_like"/>
    <property type="match status" value="1"/>
</dbReference>
<keyword evidence="2" id="KW-0645">Protease</keyword>
<dbReference type="SUPFAM" id="SSF55486">
    <property type="entry name" value="Metalloproteases ('zincins'), catalytic domain"/>
    <property type="match status" value="1"/>
</dbReference>
<dbReference type="SUPFAM" id="SSF63737">
    <property type="entry name" value="Leukotriene A4 hydrolase N-terminal domain"/>
    <property type="match status" value="1"/>
</dbReference>
<keyword evidence="3" id="KW-1185">Reference proteome</keyword>
<dbReference type="RefSeq" id="WP_255897745.1">
    <property type="nucleotide sequence ID" value="NZ_JAFMZO010000001.1"/>
</dbReference>
<dbReference type="InterPro" id="IPR027268">
    <property type="entry name" value="Peptidase_M4/M1_CTD_sf"/>
</dbReference>
<keyword evidence="2" id="KW-0378">Hydrolase</keyword>
<keyword evidence="2" id="KW-0031">Aminopeptidase</keyword>
<reference evidence="3" key="1">
    <citation type="journal article" date="2019" name="Int. J. Syst. Evol. Microbiol.">
        <title>The Global Catalogue of Microorganisms (GCM) 10K type strain sequencing project: providing services to taxonomists for standard genome sequencing and annotation.</title>
        <authorList>
            <consortium name="The Broad Institute Genomics Platform"/>
            <consortium name="The Broad Institute Genome Sequencing Center for Infectious Disease"/>
            <person name="Wu L."/>
            <person name="Ma J."/>
        </authorList>
    </citation>
    <scope>NUCLEOTIDE SEQUENCE [LARGE SCALE GENOMIC DNA]</scope>
    <source>
        <strain evidence="3">KCTC 42217</strain>
    </source>
</reference>
<dbReference type="EC" id="3.4.11.-" evidence="2"/>
<proteinExistence type="predicted"/>
<feature type="domain" description="Peptidase M1 membrane alanine aminopeptidase" evidence="1">
    <location>
        <begin position="272"/>
        <end position="472"/>
    </location>
</feature>
<evidence type="ECO:0000313" key="3">
    <source>
        <dbReference type="Proteomes" id="UP001597387"/>
    </source>
</evidence>
<dbReference type="Gene3D" id="1.10.390.10">
    <property type="entry name" value="Neutral Protease Domain 2"/>
    <property type="match status" value="1"/>
</dbReference>
<gene>
    <name evidence="2" type="ORF">ACFSJU_07275</name>
</gene>
<protein>
    <submittedName>
        <fullName evidence="2">M1 family metallopeptidase</fullName>
        <ecNumber evidence="2">3.4.11.-</ecNumber>
    </submittedName>
</protein>
<dbReference type="InterPro" id="IPR034015">
    <property type="entry name" value="M1_LTA4H"/>
</dbReference>
<evidence type="ECO:0000259" key="1">
    <source>
        <dbReference type="Pfam" id="PF01433"/>
    </source>
</evidence>
<dbReference type="Proteomes" id="UP001597387">
    <property type="component" value="Unassembled WGS sequence"/>
</dbReference>
<organism evidence="2 3">
    <name type="scientific">Paradesertivirga mongoliensis</name>
    <dbReference type="NCBI Taxonomy" id="2100740"/>
    <lineage>
        <taxon>Bacteria</taxon>
        <taxon>Pseudomonadati</taxon>
        <taxon>Bacteroidota</taxon>
        <taxon>Sphingobacteriia</taxon>
        <taxon>Sphingobacteriales</taxon>
        <taxon>Sphingobacteriaceae</taxon>
        <taxon>Paradesertivirga</taxon>
    </lineage>
</organism>
<dbReference type="Pfam" id="PF01433">
    <property type="entry name" value="Peptidase_M1"/>
    <property type="match status" value="1"/>
</dbReference>
<comment type="caution">
    <text evidence="2">The sequence shown here is derived from an EMBL/GenBank/DDBJ whole genome shotgun (WGS) entry which is preliminary data.</text>
</comment>
<evidence type="ECO:0000313" key="2">
    <source>
        <dbReference type="EMBL" id="MFD2162190.1"/>
    </source>
</evidence>